<reference evidence="6" key="1">
    <citation type="submission" date="2021-03" db="EMBL/GenBank/DDBJ databases">
        <authorList>
            <person name="Tagirdzhanova G."/>
        </authorList>
    </citation>
    <scope>NUCLEOTIDE SEQUENCE</scope>
</reference>
<feature type="domain" description="GPI inositol-deacylase winged helix" evidence="3">
    <location>
        <begin position="502"/>
        <end position="584"/>
    </location>
</feature>
<dbReference type="InterPro" id="IPR056884">
    <property type="entry name" value="NPHP3-like_N"/>
</dbReference>
<dbReference type="PROSITE" id="PS50297">
    <property type="entry name" value="ANK_REP_REGION"/>
    <property type="match status" value="6"/>
</dbReference>
<feature type="repeat" description="ANK" evidence="2">
    <location>
        <begin position="1085"/>
        <end position="1117"/>
    </location>
</feature>
<dbReference type="SMART" id="SM00248">
    <property type="entry name" value="ANK"/>
    <property type="match status" value="11"/>
</dbReference>
<feature type="repeat" description="ANK" evidence="2">
    <location>
        <begin position="1118"/>
        <end position="1150"/>
    </location>
</feature>
<dbReference type="InterPro" id="IPR056125">
    <property type="entry name" value="DUF7708"/>
</dbReference>
<keyword evidence="1" id="KW-0677">Repeat</keyword>
<protein>
    <recommendedName>
        <fullName evidence="8">NACHT domain-containing protein</fullName>
    </recommendedName>
</protein>
<dbReference type="Pfam" id="PF12796">
    <property type="entry name" value="Ank_2"/>
    <property type="match status" value="3"/>
</dbReference>
<feature type="repeat" description="ANK" evidence="2">
    <location>
        <begin position="1186"/>
        <end position="1218"/>
    </location>
</feature>
<dbReference type="EMBL" id="CAJPDT010000182">
    <property type="protein sequence ID" value="CAF9942351.1"/>
    <property type="molecule type" value="Genomic_DNA"/>
</dbReference>
<dbReference type="InterPro" id="IPR027417">
    <property type="entry name" value="P-loop_NTPase"/>
</dbReference>
<feature type="repeat" description="ANK" evidence="2">
    <location>
        <begin position="893"/>
        <end position="925"/>
    </location>
</feature>
<evidence type="ECO:0000313" key="6">
    <source>
        <dbReference type="EMBL" id="CAF9942351.1"/>
    </source>
</evidence>
<evidence type="ECO:0000256" key="1">
    <source>
        <dbReference type="ARBA" id="ARBA00022737"/>
    </source>
</evidence>
<dbReference type="Gene3D" id="1.25.40.20">
    <property type="entry name" value="Ankyrin repeat-containing domain"/>
    <property type="match status" value="3"/>
</dbReference>
<comment type="caution">
    <text evidence="6">The sequence shown here is derived from an EMBL/GenBank/DDBJ whole genome shotgun (WGS) entry which is preliminary data.</text>
</comment>
<dbReference type="Pfam" id="PF22939">
    <property type="entry name" value="WHD_GPIID"/>
    <property type="match status" value="1"/>
</dbReference>
<gene>
    <name evidence="6" type="ORF">IMSHALPRED_003631</name>
</gene>
<evidence type="ECO:0000259" key="4">
    <source>
        <dbReference type="Pfam" id="PF24809"/>
    </source>
</evidence>
<evidence type="ECO:0000256" key="2">
    <source>
        <dbReference type="PROSITE-ProRule" id="PRU00023"/>
    </source>
</evidence>
<feature type="domain" description="Nephrocystin 3-like N-terminal" evidence="5">
    <location>
        <begin position="228"/>
        <end position="393"/>
    </location>
</feature>
<sequence>MSDSVQRIFFQASPETILYDASAAEKIHRGKSMTRGVVTKLQPFVEAIEQYGHALDVYSNIHSLVMGPLWGSLARESGKYFEKIADMFNRISDILPRLRVYEQLFANHESLVQALSVVYFDVLKFCSDAKAVFRKTKHTMLTLVWKPFQRQFGLQMDAFRKHQKDLEKEVSLSHMIEARDSRALIRSTQMNLAKERSEEDRLGIFASLSSAVDYEAKHRKLQGLRHEGTGMWVIQHPTYVEWKKSLASKGLICHGIPGSGKSVLTSLIIEDHLEGPSSSAQNAIYFYCDYADPPTLQPFHVYRALLQQIFFKGLMTENVVNNVVETLKSNIHGLSEQKLTDLMYTAFQSCAGLHIIIDGLDECERNAQQELTKTLYRLLTVGRPIVKVLVTCREEGHLLTGFSDFRRLHISVQASAADIESYICDAIASSLLSGDLALRNPALKGEIISKLVNKAQGMFLWVHFQINDLCDAASDEGIRQILDHLPDGLYNTYTRIFMKIAKTGSKATVLKVMMWMVCTRRPLRLEELQEAVAFGSCDKSWNVDKIPDGDKIMRSCHGLVVRDADNGEVRLAHHTVLQYLVSAQESALATYLEEHTPGAKYWPELDNFMCDPDSAEVMAGNFCVTYLCFSDFGTAMSCKKDQKRFDLTTAFKDRGPVSIAAALGLGKYLNQLPYKFFGSQNNFKMPEVDYSRYLYVKPQDRRPSADFKSKFAILEYVIEYWPWHTRWLEWSSNSELSMKFSDLVQHKSLAFEFRPWNSDQHFGPNGCKGCPVPDHEDLGPRHLPSMALVHWAAETGHLKVFDILEPPLEEYLKHERNHDETFLIACRHGQDAVVEMLLNHRTYDFSDGRAIVAACASGNSSILDRLLRDPETDSSLTHWPTSSSMSDFDLSNIGHEPLYQAATNGFEKIVEILLARGFQINANDSVTGLTPLQSGAKNGHLQVVQLIQSHATRLGGAAYYDTPHRRTGMRALHWAAANGHDEIVSFLIQHGFGCDDRNSLDETALIKASQNGKAIVAKILLEGGADPHARGGKQYHSASQVLRSLTGKGDGESTGRPMAVHHAAANGHENMLAILSYSGLVCGPNETNAMHLGAAYGHQNVVQALLLSGARTESKDSMGMTALHHASCNGENVMVQLLLDNGCNVNSRANGGYTALHFAAGAAKSGTIEILVARGAALTAKTSKHEGDTALHLAVRHADAGTLRTLVECGAPLEEHNYHGRTALDEAVHRNLAVHVLALIDLGSEWICDKVFLGAVRIDDWSIIEILLSKLSTATTKEQGDAAAVIKRMLEKGQWAKKEEAAQILKFWQKMSDSGILVQELKDIRPSARVYLYEIL</sequence>
<dbReference type="SUPFAM" id="SSF52540">
    <property type="entry name" value="P-loop containing nucleoside triphosphate hydrolases"/>
    <property type="match status" value="1"/>
</dbReference>
<dbReference type="Pfam" id="PF00023">
    <property type="entry name" value="Ank"/>
    <property type="match status" value="1"/>
</dbReference>
<feature type="repeat" description="ANK" evidence="2">
    <location>
        <begin position="967"/>
        <end position="999"/>
    </location>
</feature>
<evidence type="ECO:0000259" key="5">
    <source>
        <dbReference type="Pfam" id="PF24883"/>
    </source>
</evidence>
<dbReference type="Pfam" id="PF24809">
    <property type="entry name" value="DUF7708"/>
    <property type="match status" value="1"/>
</dbReference>
<dbReference type="SUPFAM" id="SSF48403">
    <property type="entry name" value="Ankyrin repeat"/>
    <property type="match status" value="2"/>
</dbReference>
<feature type="domain" description="DUF7708" evidence="4">
    <location>
        <begin position="41"/>
        <end position="177"/>
    </location>
</feature>
<evidence type="ECO:0000259" key="3">
    <source>
        <dbReference type="Pfam" id="PF22939"/>
    </source>
</evidence>
<feature type="repeat" description="ANK" evidence="2">
    <location>
        <begin position="1151"/>
        <end position="1183"/>
    </location>
</feature>
<dbReference type="PANTHER" id="PTHR10039">
    <property type="entry name" value="AMELOGENIN"/>
    <property type="match status" value="1"/>
</dbReference>
<dbReference type="Gene3D" id="3.40.50.300">
    <property type="entry name" value="P-loop containing nucleotide triphosphate hydrolases"/>
    <property type="match status" value="1"/>
</dbReference>
<dbReference type="OrthoDB" id="7464126at2759"/>
<dbReference type="Pfam" id="PF24883">
    <property type="entry name" value="NPHP3_N"/>
    <property type="match status" value="1"/>
</dbReference>
<evidence type="ECO:0000313" key="7">
    <source>
        <dbReference type="Proteomes" id="UP000664534"/>
    </source>
</evidence>
<dbReference type="PANTHER" id="PTHR10039:SF14">
    <property type="entry name" value="NACHT DOMAIN-CONTAINING PROTEIN"/>
    <property type="match status" value="1"/>
</dbReference>
<keyword evidence="2" id="KW-0040">ANK repeat</keyword>
<evidence type="ECO:0008006" key="8">
    <source>
        <dbReference type="Google" id="ProtNLM"/>
    </source>
</evidence>
<dbReference type="InterPro" id="IPR002110">
    <property type="entry name" value="Ankyrin_rpt"/>
</dbReference>
<dbReference type="InterPro" id="IPR036770">
    <property type="entry name" value="Ankyrin_rpt-contain_sf"/>
</dbReference>
<proteinExistence type="predicted"/>
<name>A0A8H3J7N4_9LECA</name>
<keyword evidence="7" id="KW-1185">Reference proteome</keyword>
<dbReference type="Proteomes" id="UP000664534">
    <property type="component" value="Unassembled WGS sequence"/>
</dbReference>
<dbReference type="InterPro" id="IPR054471">
    <property type="entry name" value="GPIID_WHD"/>
</dbReference>
<accession>A0A8H3J7N4</accession>
<dbReference type="PRINTS" id="PR01415">
    <property type="entry name" value="ANKYRIN"/>
</dbReference>
<organism evidence="6 7">
    <name type="scientific">Imshaugia aleurites</name>
    <dbReference type="NCBI Taxonomy" id="172621"/>
    <lineage>
        <taxon>Eukaryota</taxon>
        <taxon>Fungi</taxon>
        <taxon>Dikarya</taxon>
        <taxon>Ascomycota</taxon>
        <taxon>Pezizomycotina</taxon>
        <taxon>Lecanoromycetes</taxon>
        <taxon>OSLEUM clade</taxon>
        <taxon>Lecanoromycetidae</taxon>
        <taxon>Lecanorales</taxon>
        <taxon>Lecanorineae</taxon>
        <taxon>Parmeliaceae</taxon>
        <taxon>Imshaugia</taxon>
    </lineage>
</organism>
<dbReference type="PROSITE" id="PS50088">
    <property type="entry name" value="ANK_REPEAT"/>
    <property type="match status" value="6"/>
</dbReference>